<dbReference type="GO" id="GO:0006310">
    <property type="term" value="P:DNA recombination"/>
    <property type="evidence" value="ECO:0007669"/>
    <property type="project" value="UniProtKB-KW"/>
</dbReference>
<dbReference type="KEGG" id="atw:C0099_15165"/>
<dbReference type="PANTHER" id="PTHR35004:SF7">
    <property type="entry name" value="INTEGRASE PROTEIN"/>
    <property type="match status" value="1"/>
</dbReference>
<sequence length="499" mass="57326">MGMLAKIRRMHFRDHLPLREIARQTGLSRNTIRNWLRHKDVVEPQYKRREARSVVDPWAEQLGQWLRTDGHRPKRDRRTARAMFEAIRAQGYTGSYNRVCAFIKRWRRQESGKPGPAYVPLSFALGEAFQFDWSTEYAFIGGLRRKLDVAHTKLCASRAFWLTAYPTQSHEMLFDAHARAFAAFGGVPRRGIYDNMKTAVDKVGRGKARDINPRFFAMCGHYLFEPDFCNRAAGWEKGRVEKNVQDRRRQIWQHASERRWKDLDELNAWLGEQCRQAWADMANPEWPALTIAELLQDELMQMLPNPQPFDGYVEKPVRVTSTALIRFQRNRYSVPAEHAHAVLSLRIYPSQLRLVADAGEVACHARSFERDQTFYDFTHYIGVVDRKPGALRNGAPFAQMPEPLLRLQRHLLKQAGGDRVMADVLGAIPRHGLEAVLVAVELALESGRPSGEHVMNVLARLKSGMPPATPVATTLTVREQPQPDVHRYGRLRAEARHVD</sequence>
<accession>A0A2I6SA80</accession>
<dbReference type="InterPro" id="IPR054353">
    <property type="entry name" value="IstA-like_C"/>
</dbReference>
<evidence type="ECO:0000313" key="6">
    <source>
        <dbReference type="EMBL" id="AUN96161.1"/>
    </source>
</evidence>
<evidence type="ECO:0000313" key="7">
    <source>
        <dbReference type="Proteomes" id="UP000242205"/>
    </source>
</evidence>
<evidence type="ECO:0000256" key="3">
    <source>
        <dbReference type="ARBA" id="ARBA00023125"/>
    </source>
</evidence>
<comment type="similarity">
    <text evidence="1">Belongs to the transposase IS21/IS408/IS1162 family.</text>
</comment>
<dbReference type="Pfam" id="PF22483">
    <property type="entry name" value="Mu-transpos_C_2"/>
    <property type="match status" value="1"/>
</dbReference>
<dbReference type="EMBL" id="CP025682">
    <property type="protein sequence ID" value="AUN96161.1"/>
    <property type="molecule type" value="Genomic_DNA"/>
</dbReference>
<evidence type="ECO:0000256" key="1">
    <source>
        <dbReference type="ARBA" id="ARBA00009277"/>
    </source>
</evidence>
<keyword evidence="3" id="KW-0238">DNA-binding</keyword>
<dbReference type="GO" id="GO:0032196">
    <property type="term" value="P:transposition"/>
    <property type="evidence" value="ECO:0007669"/>
    <property type="project" value="UniProtKB-KW"/>
</dbReference>
<gene>
    <name evidence="6" type="ORF">C0099_15165</name>
</gene>
<dbReference type="GO" id="GO:0003677">
    <property type="term" value="F:DNA binding"/>
    <property type="evidence" value="ECO:0007669"/>
    <property type="project" value="UniProtKB-KW"/>
</dbReference>
<dbReference type="NCBIfam" id="NF033546">
    <property type="entry name" value="transpos_IS21"/>
    <property type="match status" value="1"/>
</dbReference>
<evidence type="ECO:0000256" key="4">
    <source>
        <dbReference type="ARBA" id="ARBA00023172"/>
    </source>
</evidence>
<dbReference type="OrthoDB" id="3542865at2"/>
<reference evidence="6 7" key="1">
    <citation type="submission" date="2018-01" db="EMBL/GenBank/DDBJ databases">
        <authorList>
            <person name="Fu G.-Y."/>
        </authorList>
    </citation>
    <scope>NUCLEOTIDE SEQUENCE [LARGE SCALE GENOMIC DNA]</scope>
    <source>
        <strain evidence="6 7">SY39</strain>
    </source>
</reference>
<keyword evidence="2" id="KW-0815">Transposition</keyword>
<dbReference type="Proteomes" id="UP000242205">
    <property type="component" value="Chromosome"/>
</dbReference>
<name>A0A2I6SA80_9RHOO</name>
<dbReference type="AlphaFoldDB" id="A0A2I6SA80"/>
<organism evidence="6 7">
    <name type="scientific">Pseudazoarcus pumilus</name>
    <dbReference type="NCBI Taxonomy" id="2067960"/>
    <lineage>
        <taxon>Bacteria</taxon>
        <taxon>Pseudomonadati</taxon>
        <taxon>Pseudomonadota</taxon>
        <taxon>Betaproteobacteria</taxon>
        <taxon>Rhodocyclales</taxon>
        <taxon>Zoogloeaceae</taxon>
        <taxon>Pseudazoarcus</taxon>
    </lineage>
</organism>
<dbReference type="PROSITE" id="PS50531">
    <property type="entry name" value="HTH_IS21"/>
    <property type="match status" value="1"/>
</dbReference>
<proteinExistence type="inferred from homology"/>
<dbReference type="RefSeq" id="WP_102248203.1">
    <property type="nucleotide sequence ID" value="NZ_CP025682.1"/>
</dbReference>
<keyword evidence="7" id="KW-1185">Reference proteome</keyword>
<dbReference type="PANTHER" id="PTHR35004">
    <property type="entry name" value="TRANSPOSASE RV3428C-RELATED"/>
    <property type="match status" value="1"/>
</dbReference>
<evidence type="ECO:0000256" key="2">
    <source>
        <dbReference type="ARBA" id="ARBA00022578"/>
    </source>
</evidence>
<dbReference type="InterPro" id="IPR017894">
    <property type="entry name" value="HTH_IS21_transposase_type"/>
</dbReference>
<feature type="domain" description="HTH IS21-type" evidence="5">
    <location>
        <begin position="3"/>
        <end position="66"/>
    </location>
</feature>
<evidence type="ECO:0000259" key="5">
    <source>
        <dbReference type="PROSITE" id="PS50531"/>
    </source>
</evidence>
<keyword evidence="4" id="KW-0233">DNA recombination</keyword>
<protein>
    <submittedName>
        <fullName evidence="6">IS21 family transposase</fullName>
    </submittedName>
</protein>